<sequence length="306" mass="33344">MMPLRKSARTFALVAVILGLTACAGGKKRPDRPVASSPASGQEKGSRGQAHETSRPQSSRYRHERDGEPTLPAPDIASLAEPVPRAEPRSRYGNKTPYTVLGRTYTVLPTAKGYVDRGISSWYGQKFHGYMTSSFEPYDMYQFTAAHKSLPLPSYARVTNLENGKSVVVRVNDRGPFHENRLVDLSYAAAVRIGIWPKGTGLVEVRAIDPEHPEDLPVAERPQPGASGRMYLQIGAYAEPANAERVRREVQQAGIGPVRIETVASGGRSVHRVRVGPVADVAEADALTPRIRSLGLGSPRVTIDDR</sequence>
<dbReference type="KEGG" id="dko:I596_3066"/>
<dbReference type="PANTHER" id="PTHR34183:SF1">
    <property type="entry name" value="ENDOLYTIC PEPTIDOGLYCAN TRANSGLYCOSYLASE RLPA"/>
    <property type="match status" value="1"/>
</dbReference>
<dbReference type="InterPro" id="IPR012997">
    <property type="entry name" value="RplA"/>
</dbReference>
<accession>A0A160DWN8</accession>
<keyword evidence="4 9" id="KW-0449">Lipoprotein</keyword>
<evidence type="ECO:0000256" key="3">
    <source>
        <dbReference type="ARBA" id="ARBA00023316"/>
    </source>
</evidence>
<keyword evidence="4" id="KW-0564">Palmitate</keyword>
<dbReference type="GO" id="GO:0009279">
    <property type="term" value="C:cell outer membrane"/>
    <property type="evidence" value="ECO:0007669"/>
    <property type="project" value="TreeGrafter"/>
</dbReference>
<dbReference type="PANTHER" id="PTHR34183">
    <property type="entry name" value="ENDOLYTIC PEPTIDOGLYCAN TRANSGLYCOSYLASE RLPA"/>
    <property type="match status" value="1"/>
</dbReference>
<dbReference type="Gene3D" id="2.40.40.10">
    <property type="entry name" value="RlpA-like domain"/>
    <property type="match status" value="1"/>
</dbReference>
<dbReference type="InterPro" id="IPR036908">
    <property type="entry name" value="RlpA-like_sf"/>
</dbReference>
<feature type="domain" description="SPOR" evidence="8">
    <location>
        <begin position="224"/>
        <end position="303"/>
    </location>
</feature>
<dbReference type="InterPro" id="IPR036680">
    <property type="entry name" value="SPOR-like_sf"/>
</dbReference>
<feature type="region of interest" description="Disordered" evidence="6">
    <location>
        <begin position="25"/>
        <end position="95"/>
    </location>
</feature>
<gene>
    <name evidence="4" type="primary">rlpA</name>
    <name evidence="9" type="ORF">I596_3066</name>
</gene>
<evidence type="ECO:0000256" key="4">
    <source>
        <dbReference type="HAMAP-Rule" id="MF_02071"/>
    </source>
</evidence>
<dbReference type="Gene3D" id="3.30.70.1070">
    <property type="entry name" value="Sporulation related repeat"/>
    <property type="match status" value="1"/>
</dbReference>
<dbReference type="NCBIfam" id="TIGR00413">
    <property type="entry name" value="rlpA"/>
    <property type="match status" value="1"/>
</dbReference>
<keyword evidence="1 7" id="KW-0732">Signal</keyword>
<evidence type="ECO:0000256" key="1">
    <source>
        <dbReference type="ARBA" id="ARBA00022729"/>
    </source>
</evidence>
<keyword evidence="4" id="KW-1003">Cell membrane</keyword>
<evidence type="ECO:0000313" key="10">
    <source>
        <dbReference type="Proteomes" id="UP000076830"/>
    </source>
</evidence>
<evidence type="ECO:0000259" key="8">
    <source>
        <dbReference type="PROSITE" id="PS51724"/>
    </source>
</evidence>
<dbReference type="PROSITE" id="PS51724">
    <property type="entry name" value="SPOR"/>
    <property type="match status" value="1"/>
</dbReference>
<reference evidence="9 10" key="1">
    <citation type="submission" date="2016-04" db="EMBL/GenBank/DDBJ databases">
        <title>Complete genome sequence of Dokdonella koreensis DS-123T.</title>
        <authorList>
            <person name="Kim J.F."/>
            <person name="Lee H."/>
            <person name="Kwak M.-J."/>
        </authorList>
    </citation>
    <scope>NUCLEOTIDE SEQUENCE [LARGE SCALE GENOMIC DNA]</scope>
    <source>
        <strain evidence="9 10">DS-123</strain>
    </source>
</reference>
<evidence type="ECO:0000313" key="9">
    <source>
        <dbReference type="EMBL" id="ANB19058.1"/>
    </source>
</evidence>
<evidence type="ECO:0000256" key="2">
    <source>
        <dbReference type="ARBA" id="ARBA00023239"/>
    </source>
</evidence>
<dbReference type="InterPro" id="IPR034718">
    <property type="entry name" value="RlpA"/>
</dbReference>
<dbReference type="EMBL" id="CP015249">
    <property type="protein sequence ID" value="ANB19058.1"/>
    <property type="molecule type" value="Genomic_DNA"/>
</dbReference>
<protein>
    <recommendedName>
        <fullName evidence="4">Endolytic peptidoglycan transglycosylase RlpA</fullName>
        <ecNumber evidence="4">4.2.2.-</ecNumber>
    </recommendedName>
</protein>
<dbReference type="Pfam" id="PF03330">
    <property type="entry name" value="DPBB_1"/>
    <property type="match status" value="1"/>
</dbReference>
<dbReference type="EC" id="4.2.2.-" evidence="4"/>
<dbReference type="GO" id="GO:0008932">
    <property type="term" value="F:lytic endotransglycosylase activity"/>
    <property type="evidence" value="ECO:0007669"/>
    <property type="project" value="UniProtKB-UniRule"/>
</dbReference>
<feature type="signal peptide" evidence="7">
    <location>
        <begin position="1"/>
        <end position="24"/>
    </location>
</feature>
<dbReference type="GO" id="GO:0071555">
    <property type="term" value="P:cell wall organization"/>
    <property type="evidence" value="ECO:0007669"/>
    <property type="project" value="UniProtKB-KW"/>
</dbReference>
<evidence type="ECO:0000256" key="5">
    <source>
        <dbReference type="RuleBase" id="RU003495"/>
    </source>
</evidence>
<dbReference type="GO" id="GO:0042834">
    <property type="term" value="F:peptidoglycan binding"/>
    <property type="evidence" value="ECO:0007669"/>
    <property type="project" value="InterPro"/>
</dbReference>
<dbReference type="GO" id="GO:0005886">
    <property type="term" value="C:plasma membrane"/>
    <property type="evidence" value="ECO:0007669"/>
    <property type="project" value="UniProtKB-SubCell"/>
</dbReference>
<dbReference type="PROSITE" id="PS51257">
    <property type="entry name" value="PROKAR_LIPOPROTEIN"/>
    <property type="match status" value="1"/>
</dbReference>
<evidence type="ECO:0000256" key="6">
    <source>
        <dbReference type="SAM" id="MobiDB-lite"/>
    </source>
</evidence>
<feature type="compositionally biased region" description="Basic and acidic residues" evidence="6">
    <location>
        <begin position="44"/>
        <end position="54"/>
    </location>
</feature>
<dbReference type="PATRIC" id="fig|1300342.3.peg.2993"/>
<dbReference type="CDD" id="cd22268">
    <property type="entry name" value="DPBB_RlpA-like"/>
    <property type="match status" value="1"/>
</dbReference>
<comment type="similarity">
    <text evidence="4 5">Belongs to the RlpA family.</text>
</comment>
<keyword evidence="2 4" id="KW-0456">Lyase</keyword>
<feature type="chain" id="PRO_5009986199" description="Endolytic peptidoglycan transglycosylase RlpA" evidence="7">
    <location>
        <begin position="25"/>
        <end position="306"/>
    </location>
</feature>
<dbReference type="Proteomes" id="UP000076830">
    <property type="component" value="Chromosome"/>
</dbReference>
<dbReference type="STRING" id="1300342.I596_3066"/>
<comment type="function">
    <text evidence="4">Lytic transglycosylase with a strong preference for naked glycan strands that lack stem peptides.</text>
</comment>
<dbReference type="InterPro" id="IPR007730">
    <property type="entry name" value="SPOR-like_dom"/>
</dbReference>
<dbReference type="Pfam" id="PF05036">
    <property type="entry name" value="SPOR"/>
    <property type="match status" value="1"/>
</dbReference>
<dbReference type="SUPFAM" id="SSF110997">
    <property type="entry name" value="Sporulation related repeat"/>
    <property type="match status" value="1"/>
</dbReference>
<dbReference type="HAMAP" id="MF_02071">
    <property type="entry name" value="RlpA"/>
    <property type="match status" value="1"/>
</dbReference>
<dbReference type="InterPro" id="IPR009009">
    <property type="entry name" value="RlpA-like_DPBB"/>
</dbReference>
<evidence type="ECO:0000256" key="7">
    <source>
        <dbReference type="SAM" id="SignalP"/>
    </source>
</evidence>
<keyword evidence="4" id="KW-0472">Membrane</keyword>
<keyword evidence="10" id="KW-1185">Reference proteome</keyword>
<comment type="subcellular location">
    <subcellularLocation>
        <location evidence="4">Cell membrane</location>
        <topology evidence="4">Lipid-anchor</topology>
    </subcellularLocation>
</comment>
<organism evidence="9 10">
    <name type="scientific">Dokdonella koreensis DS-123</name>
    <dbReference type="NCBI Taxonomy" id="1300342"/>
    <lineage>
        <taxon>Bacteria</taxon>
        <taxon>Pseudomonadati</taxon>
        <taxon>Pseudomonadota</taxon>
        <taxon>Gammaproteobacteria</taxon>
        <taxon>Lysobacterales</taxon>
        <taxon>Rhodanobacteraceae</taxon>
        <taxon>Dokdonella</taxon>
    </lineage>
</organism>
<dbReference type="SUPFAM" id="SSF50685">
    <property type="entry name" value="Barwin-like endoglucanases"/>
    <property type="match status" value="1"/>
</dbReference>
<dbReference type="GO" id="GO:0000270">
    <property type="term" value="P:peptidoglycan metabolic process"/>
    <property type="evidence" value="ECO:0007669"/>
    <property type="project" value="UniProtKB-UniRule"/>
</dbReference>
<proteinExistence type="inferred from homology"/>
<keyword evidence="3 4" id="KW-0961">Cell wall biogenesis/degradation</keyword>
<dbReference type="AlphaFoldDB" id="A0A160DWN8"/>
<name>A0A160DWN8_9GAMM</name>